<dbReference type="Pfam" id="PF02518">
    <property type="entry name" value="HATPase_c"/>
    <property type="match status" value="1"/>
</dbReference>
<keyword evidence="7 14" id="KW-0418">Kinase</keyword>
<keyword evidence="15" id="KW-1185">Reference proteome</keyword>
<evidence type="ECO:0000256" key="5">
    <source>
        <dbReference type="ARBA" id="ARBA00022679"/>
    </source>
</evidence>
<dbReference type="SUPFAM" id="SSF55874">
    <property type="entry name" value="ATPase domain of HSP90 chaperone/DNA topoisomerase II/histidine kinase"/>
    <property type="match status" value="1"/>
</dbReference>
<dbReference type="Pfam" id="PF00512">
    <property type="entry name" value="HisKA"/>
    <property type="match status" value="1"/>
</dbReference>
<dbReference type="CDD" id="cd06225">
    <property type="entry name" value="HAMP"/>
    <property type="match status" value="1"/>
</dbReference>
<keyword evidence="4" id="KW-0597">Phosphoprotein</keyword>
<proteinExistence type="predicted"/>
<sequence length="475" mass="51219">MKLRAKITAAVIALLAGALALVGVLVMGQAFAANLATARTAAQQNHRQLQTALLQEYYTMPASDSPYPQGLLSQAAIQYAAQHQDTVFALYRDGSLPVYSALPATLRQTDLAPLLGDTGNGAMLCRQDGSDLLLLSTPLPVPGQQIVLLTAADLTPVFHARNAQLLTWLAAAAGALALGSLVCTRISARLTAPLAHLESASRAIAAGDYARRTGVQTDDEIGALSTHFDAMAGAVQDRVEALDEGLRREKEFVAAFTHELKTPMTTMMGYADWLRAGSADAAAVKEAADYIYHETHRLEEFSFKLLALLQMDRREPERLPVSDRTLFAAVQRSMGRLEDGAAVEYSPGGCTLCGDKSLLQDLVLNLVRNARTACREKADGRVVVTCREEDGRALLTVEDNGCGIPAEELDRLTEPFYMVDKSRSRRNGGSGIGLTLCRRIAELHGTALEFRSVPGQGTCVRLALPLWEEVPHNDP</sequence>
<dbReference type="SMART" id="SM00304">
    <property type="entry name" value="HAMP"/>
    <property type="match status" value="1"/>
</dbReference>
<evidence type="ECO:0000259" key="12">
    <source>
        <dbReference type="PROSITE" id="PS50109"/>
    </source>
</evidence>
<feature type="domain" description="HAMP" evidence="13">
    <location>
        <begin position="188"/>
        <end position="240"/>
    </location>
</feature>
<dbReference type="CDD" id="cd00075">
    <property type="entry name" value="HATPase"/>
    <property type="match status" value="1"/>
</dbReference>
<evidence type="ECO:0000256" key="2">
    <source>
        <dbReference type="ARBA" id="ARBA00004370"/>
    </source>
</evidence>
<dbReference type="EC" id="2.7.13.3" evidence="3"/>
<keyword evidence="6" id="KW-0812">Transmembrane</keyword>
<comment type="catalytic activity">
    <reaction evidence="1">
        <text>ATP + protein L-histidine = ADP + protein N-phospho-L-histidine.</text>
        <dbReference type="EC" id="2.7.13.3"/>
    </reaction>
</comment>
<dbReference type="STRING" id="411471.SUBVAR_04089"/>
<name>D1PIC4_9FIRM</name>
<dbReference type="PRINTS" id="PR00344">
    <property type="entry name" value="BCTRLSENSOR"/>
</dbReference>
<dbReference type="SUPFAM" id="SSF158472">
    <property type="entry name" value="HAMP domain-like"/>
    <property type="match status" value="1"/>
</dbReference>
<dbReference type="PANTHER" id="PTHR45436">
    <property type="entry name" value="SENSOR HISTIDINE KINASE YKOH"/>
    <property type="match status" value="1"/>
</dbReference>
<dbReference type="Proteomes" id="UP000003438">
    <property type="component" value="Unassembled WGS sequence"/>
</dbReference>
<dbReference type="GO" id="GO:0000155">
    <property type="term" value="F:phosphorelay sensor kinase activity"/>
    <property type="evidence" value="ECO:0007669"/>
    <property type="project" value="InterPro"/>
</dbReference>
<dbReference type="InterPro" id="IPR036890">
    <property type="entry name" value="HATPase_C_sf"/>
</dbReference>
<keyword evidence="9" id="KW-0902">Two-component regulatory system</keyword>
<dbReference type="InterPro" id="IPR050428">
    <property type="entry name" value="TCS_sensor_his_kinase"/>
</dbReference>
<dbReference type="InterPro" id="IPR004358">
    <property type="entry name" value="Sig_transdc_His_kin-like_C"/>
</dbReference>
<dbReference type="PANTHER" id="PTHR45436:SF5">
    <property type="entry name" value="SENSOR HISTIDINE KINASE TRCS"/>
    <property type="match status" value="1"/>
</dbReference>
<keyword evidence="10" id="KW-0472">Membrane</keyword>
<dbReference type="InterPro" id="IPR003594">
    <property type="entry name" value="HATPase_dom"/>
</dbReference>
<evidence type="ECO:0000256" key="9">
    <source>
        <dbReference type="ARBA" id="ARBA00023012"/>
    </source>
</evidence>
<dbReference type="Gene3D" id="6.10.340.10">
    <property type="match status" value="1"/>
</dbReference>
<dbReference type="HOGENOM" id="CLU_000445_89_6_9"/>
<comment type="caution">
    <text evidence="14">The sequence shown here is derived from an EMBL/GenBank/DDBJ whole genome shotgun (WGS) entry which is preliminary data.</text>
</comment>
<dbReference type="InterPro" id="IPR005467">
    <property type="entry name" value="His_kinase_dom"/>
</dbReference>
<gene>
    <name evidence="14" type="ORF">SUBVAR_04089</name>
</gene>
<dbReference type="PROSITE" id="PS50885">
    <property type="entry name" value="HAMP"/>
    <property type="match status" value="1"/>
</dbReference>
<evidence type="ECO:0000256" key="10">
    <source>
        <dbReference type="ARBA" id="ARBA00023136"/>
    </source>
</evidence>
<dbReference type="Pfam" id="PF00672">
    <property type="entry name" value="HAMP"/>
    <property type="match status" value="1"/>
</dbReference>
<evidence type="ECO:0000313" key="14">
    <source>
        <dbReference type="EMBL" id="EFB77509.1"/>
    </source>
</evidence>
<dbReference type="RefSeq" id="WP_007045536.1">
    <property type="nucleotide sequence ID" value="NZ_GG704769.1"/>
</dbReference>
<keyword evidence="11" id="KW-0732">Signal</keyword>
<evidence type="ECO:0000259" key="13">
    <source>
        <dbReference type="PROSITE" id="PS50885"/>
    </source>
</evidence>
<dbReference type="InterPro" id="IPR036097">
    <property type="entry name" value="HisK_dim/P_sf"/>
</dbReference>
<feature type="signal peptide" evidence="11">
    <location>
        <begin position="1"/>
        <end position="32"/>
    </location>
</feature>
<dbReference type="eggNOG" id="COG2205">
    <property type="taxonomic scope" value="Bacteria"/>
</dbReference>
<dbReference type="OrthoDB" id="9786919at2"/>
<dbReference type="EMBL" id="ACBY02000010">
    <property type="protein sequence ID" value="EFB77509.1"/>
    <property type="molecule type" value="Genomic_DNA"/>
</dbReference>
<dbReference type="AlphaFoldDB" id="D1PIC4"/>
<dbReference type="Gene3D" id="3.30.565.10">
    <property type="entry name" value="Histidine kinase-like ATPase, C-terminal domain"/>
    <property type="match status" value="1"/>
</dbReference>
<evidence type="ECO:0000256" key="6">
    <source>
        <dbReference type="ARBA" id="ARBA00022692"/>
    </source>
</evidence>
<evidence type="ECO:0000256" key="11">
    <source>
        <dbReference type="SAM" id="SignalP"/>
    </source>
</evidence>
<reference evidence="14" key="1">
    <citation type="submission" date="2009-12" db="EMBL/GenBank/DDBJ databases">
        <authorList>
            <person name="Weinstock G."/>
            <person name="Sodergren E."/>
            <person name="Clifton S."/>
            <person name="Fulton L."/>
            <person name="Fulton B."/>
            <person name="Courtney L."/>
            <person name="Fronick C."/>
            <person name="Harrison M."/>
            <person name="Strong C."/>
            <person name="Farmer C."/>
            <person name="Delahaunty K."/>
            <person name="Markovic C."/>
            <person name="Hall O."/>
            <person name="Minx P."/>
            <person name="Tomlinson C."/>
            <person name="Mitreva M."/>
            <person name="Nelson J."/>
            <person name="Hou S."/>
            <person name="Wollam A."/>
            <person name="Pepin K.H."/>
            <person name="Johnson M."/>
            <person name="Bhonagiri V."/>
            <person name="Nash W.E."/>
            <person name="Warren W."/>
            <person name="Chinwalla A."/>
            <person name="Mardis E.R."/>
            <person name="Wilson R.K."/>
        </authorList>
    </citation>
    <scope>NUCLEOTIDE SEQUENCE [LARGE SCALE GENOMIC DNA]</scope>
    <source>
        <strain evidence="14">DSM 15176</strain>
    </source>
</reference>
<dbReference type="GO" id="GO:0005886">
    <property type="term" value="C:plasma membrane"/>
    <property type="evidence" value="ECO:0007669"/>
    <property type="project" value="TreeGrafter"/>
</dbReference>
<dbReference type="SMART" id="SM00387">
    <property type="entry name" value="HATPase_c"/>
    <property type="match status" value="1"/>
</dbReference>
<feature type="domain" description="Histidine kinase" evidence="12">
    <location>
        <begin position="255"/>
        <end position="468"/>
    </location>
</feature>
<evidence type="ECO:0000256" key="7">
    <source>
        <dbReference type="ARBA" id="ARBA00022777"/>
    </source>
</evidence>
<feature type="chain" id="PRO_5003024713" description="histidine kinase" evidence="11">
    <location>
        <begin position="33"/>
        <end position="475"/>
    </location>
</feature>
<evidence type="ECO:0000256" key="4">
    <source>
        <dbReference type="ARBA" id="ARBA00022553"/>
    </source>
</evidence>
<dbReference type="PROSITE" id="PS50109">
    <property type="entry name" value="HIS_KIN"/>
    <property type="match status" value="1"/>
</dbReference>
<accession>D1PIC4</accession>
<comment type="subcellular location">
    <subcellularLocation>
        <location evidence="2">Membrane</location>
    </subcellularLocation>
</comment>
<dbReference type="InterPro" id="IPR003661">
    <property type="entry name" value="HisK_dim/P_dom"/>
</dbReference>
<evidence type="ECO:0000313" key="15">
    <source>
        <dbReference type="Proteomes" id="UP000003438"/>
    </source>
</evidence>
<dbReference type="Gene3D" id="1.10.287.130">
    <property type="match status" value="1"/>
</dbReference>
<evidence type="ECO:0000256" key="8">
    <source>
        <dbReference type="ARBA" id="ARBA00022989"/>
    </source>
</evidence>
<dbReference type="SMART" id="SM00388">
    <property type="entry name" value="HisKA"/>
    <property type="match status" value="1"/>
</dbReference>
<organism evidence="14 15">
    <name type="scientific">Subdoligranulum variabile DSM 15176</name>
    <dbReference type="NCBI Taxonomy" id="411471"/>
    <lineage>
        <taxon>Bacteria</taxon>
        <taxon>Bacillati</taxon>
        <taxon>Bacillota</taxon>
        <taxon>Clostridia</taxon>
        <taxon>Eubacteriales</taxon>
        <taxon>Oscillospiraceae</taxon>
        <taxon>Subdoligranulum</taxon>
    </lineage>
</organism>
<dbReference type="CDD" id="cd00082">
    <property type="entry name" value="HisKA"/>
    <property type="match status" value="1"/>
</dbReference>
<dbReference type="InterPro" id="IPR003660">
    <property type="entry name" value="HAMP_dom"/>
</dbReference>
<evidence type="ECO:0000256" key="3">
    <source>
        <dbReference type="ARBA" id="ARBA00012438"/>
    </source>
</evidence>
<keyword evidence="8" id="KW-1133">Transmembrane helix</keyword>
<protein>
    <recommendedName>
        <fullName evidence="3">histidine kinase</fullName>
        <ecNumber evidence="3">2.7.13.3</ecNumber>
    </recommendedName>
</protein>
<dbReference type="SUPFAM" id="SSF47384">
    <property type="entry name" value="Homodimeric domain of signal transducing histidine kinase"/>
    <property type="match status" value="1"/>
</dbReference>
<keyword evidence="5" id="KW-0808">Transferase</keyword>
<evidence type="ECO:0000256" key="1">
    <source>
        <dbReference type="ARBA" id="ARBA00000085"/>
    </source>
</evidence>